<dbReference type="EMBL" id="RXMA01000028">
    <property type="protein sequence ID" value="RTR16032.1"/>
    <property type="molecule type" value="Genomic_DNA"/>
</dbReference>
<gene>
    <name evidence="4" type="ORF">EJ903_21715</name>
</gene>
<evidence type="ECO:0000313" key="5">
    <source>
        <dbReference type="Proteomes" id="UP000277007"/>
    </source>
</evidence>
<dbReference type="Gene3D" id="1.25.40.10">
    <property type="entry name" value="Tetratricopeptide repeat domain"/>
    <property type="match status" value="1"/>
</dbReference>
<organism evidence="4 5">
    <name type="scientific">Azospirillum griseum</name>
    <dbReference type="NCBI Taxonomy" id="2496639"/>
    <lineage>
        <taxon>Bacteria</taxon>
        <taxon>Pseudomonadati</taxon>
        <taxon>Pseudomonadota</taxon>
        <taxon>Alphaproteobacteria</taxon>
        <taxon>Rhodospirillales</taxon>
        <taxon>Azospirillaceae</taxon>
        <taxon>Azospirillum</taxon>
    </lineage>
</organism>
<dbReference type="AlphaFoldDB" id="A0A3S0K1Y3"/>
<dbReference type="PROSITE" id="PS50005">
    <property type="entry name" value="TPR"/>
    <property type="match status" value="2"/>
</dbReference>
<feature type="repeat" description="TPR" evidence="3">
    <location>
        <begin position="133"/>
        <end position="166"/>
    </location>
</feature>
<dbReference type="PANTHER" id="PTHR44858">
    <property type="entry name" value="TETRATRICOPEPTIDE REPEAT PROTEIN 6"/>
    <property type="match status" value="1"/>
</dbReference>
<evidence type="ECO:0000256" key="3">
    <source>
        <dbReference type="PROSITE-ProRule" id="PRU00339"/>
    </source>
</evidence>
<evidence type="ECO:0000256" key="2">
    <source>
        <dbReference type="ARBA" id="ARBA00022803"/>
    </source>
</evidence>
<dbReference type="SMART" id="SM00028">
    <property type="entry name" value="TPR"/>
    <property type="match status" value="3"/>
</dbReference>
<dbReference type="InterPro" id="IPR050498">
    <property type="entry name" value="Ycf3"/>
</dbReference>
<keyword evidence="5" id="KW-1185">Reference proteome</keyword>
<reference evidence="4 5" key="1">
    <citation type="submission" date="2018-12" db="EMBL/GenBank/DDBJ databases">
        <authorList>
            <person name="Yang Y."/>
        </authorList>
    </citation>
    <scope>NUCLEOTIDE SEQUENCE [LARGE SCALE GENOMIC DNA]</scope>
    <source>
        <strain evidence="4 5">L-25-5w-1</strain>
    </source>
</reference>
<accession>A0A3S0K1Y3</accession>
<comment type="caution">
    <text evidence="4">The sequence shown here is derived from an EMBL/GenBank/DDBJ whole genome shotgun (WGS) entry which is preliminary data.</text>
</comment>
<dbReference type="InterPro" id="IPR011990">
    <property type="entry name" value="TPR-like_helical_dom_sf"/>
</dbReference>
<dbReference type="Pfam" id="PF13432">
    <property type="entry name" value="TPR_16"/>
    <property type="match status" value="1"/>
</dbReference>
<dbReference type="SUPFAM" id="SSF48452">
    <property type="entry name" value="TPR-like"/>
    <property type="match status" value="1"/>
</dbReference>
<keyword evidence="1" id="KW-0677">Repeat</keyword>
<feature type="repeat" description="TPR" evidence="3">
    <location>
        <begin position="99"/>
        <end position="132"/>
    </location>
</feature>
<evidence type="ECO:0000313" key="4">
    <source>
        <dbReference type="EMBL" id="RTR16032.1"/>
    </source>
</evidence>
<dbReference type="OrthoDB" id="9815010at2"/>
<name>A0A3S0K1Y3_9PROT</name>
<dbReference type="InterPro" id="IPR019734">
    <property type="entry name" value="TPR_rpt"/>
</dbReference>
<dbReference type="Proteomes" id="UP000277007">
    <property type="component" value="Unassembled WGS sequence"/>
</dbReference>
<protein>
    <submittedName>
        <fullName evidence="4">Tetratricopeptide repeat protein</fullName>
    </submittedName>
</protein>
<dbReference type="PANTHER" id="PTHR44858:SF1">
    <property type="entry name" value="UDP-N-ACETYLGLUCOSAMINE--PEPTIDE N-ACETYLGLUCOSAMINYLTRANSFERASE SPINDLY-RELATED"/>
    <property type="match status" value="1"/>
</dbReference>
<sequence>MVIRRFMTLLLMVLLTIVVPAGAGQGGVRLDPLFAALRATTDAAYAESLEEHIWDLWLDNPNAEMIRVMRAGVFSFNNDDYTAALAAFDTVVTLDPTYAEGWNKRAAAHYMLGRNRAALEDLRRVLSLEPRHFGALTELGLVYLAVGQPEAALKAFDAALAINPHLVKVRQQADNLRRTVYAGVAL</sequence>
<evidence type="ECO:0000256" key="1">
    <source>
        <dbReference type="ARBA" id="ARBA00022737"/>
    </source>
</evidence>
<keyword evidence="2 3" id="KW-0802">TPR repeat</keyword>
<proteinExistence type="predicted"/>